<feature type="compositionally biased region" description="Pro residues" evidence="1">
    <location>
        <begin position="241"/>
        <end position="251"/>
    </location>
</feature>
<feature type="compositionally biased region" description="Low complexity" evidence="1">
    <location>
        <begin position="153"/>
        <end position="162"/>
    </location>
</feature>
<feature type="compositionally biased region" description="Low complexity" evidence="1">
    <location>
        <begin position="448"/>
        <end position="459"/>
    </location>
</feature>
<feature type="compositionally biased region" description="Basic and acidic residues" evidence="1">
    <location>
        <begin position="78"/>
        <end position="96"/>
    </location>
</feature>
<feature type="compositionally biased region" description="Low complexity" evidence="1">
    <location>
        <begin position="228"/>
        <end position="240"/>
    </location>
</feature>
<dbReference type="PANTHER" id="PTHR42023">
    <property type="entry name" value="BHLH DOMAIN-CONTAINING PROTEIN"/>
    <property type="match status" value="1"/>
</dbReference>
<evidence type="ECO:0000313" key="3">
    <source>
        <dbReference type="Proteomes" id="UP001187682"/>
    </source>
</evidence>
<sequence>MAGQNYYGTPAGDISPPSSPDVGDSRNARDVSPIDEAPDTGLDSRPPPARAPSHSKSNIPMMRRQRRQEQEAASSTLREAKSRERLRSHSIRREPSQDGQSVSTTGRQLFKTAQGRDIRWDAMTGEPNLGPTGVSSQVKPVEYVQGLKPAKGASASTSAADSGIPTSPTASTSAIARLRNAQNTFSDKLKAMRGAADAAGTGAGVGPNTRSPVSPGRPALTSVPSPEPVSDAPSPSAQSPSPSPASAPPPRKSSLGSNSLATRPEWKGASGRTTLVAPVQDTPQATPLQIPRKSSKRERYAKGRGARGGPGGPGALSPISPSGSETDLNRADPAAPNLISSPPAGSSSNQDPRTAYPSPPPHSASAAPPSPAADPHSPTAPAPVRAPISVDNARAVRRKPPSAAPPAPSASASASSHPSHAHHISTTSSIYSTFDSQTVPHPPESYRAPAGPAATTAAPEDNWTQPPSRFSVTTYATSSHTRSSNPSIDLDAPPMPSPPRDHHQSPPSKVGAPDPGAYMSSPYTSPAAEMRKAAALGRDNVPPYLKSGGWSSGATPSIFSDRPGSVASTSKALPLAPPEIEMQTANDRVGNLNARLESLAHRRININKSIKKMTELMPTDNLMASEAVLRKREIEKQKVEGLREELAEVQREEYELGLKLHRAYKRLDRDAEYEPTGLWVRRVTG</sequence>
<feature type="compositionally biased region" description="Polar residues" evidence="1">
    <location>
        <begin position="462"/>
        <end position="487"/>
    </location>
</feature>
<dbReference type="Proteomes" id="UP001187682">
    <property type="component" value="Unassembled WGS sequence"/>
</dbReference>
<keyword evidence="3" id="KW-1185">Reference proteome</keyword>
<dbReference type="EMBL" id="ONZQ02000010">
    <property type="protein sequence ID" value="SPO04238.1"/>
    <property type="molecule type" value="Genomic_DNA"/>
</dbReference>
<reference evidence="2" key="1">
    <citation type="submission" date="2018-03" db="EMBL/GenBank/DDBJ databases">
        <authorList>
            <person name="Guldener U."/>
        </authorList>
    </citation>
    <scope>NUCLEOTIDE SEQUENCE</scope>
</reference>
<feature type="compositionally biased region" description="Low complexity" evidence="1">
    <location>
        <begin position="409"/>
        <end position="430"/>
    </location>
</feature>
<accession>A0AAE8N3C4</accession>
<feature type="compositionally biased region" description="Polar residues" evidence="1">
    <location>
        <begin position="164"/>
        <end position="186"/>
    </location>
</feature>
<name>A0AAE8N3C4_9PEZI</name>
<feature type="compositionally biased region" description="Pro residues" evidence="1">
    <location>
        <begin position="357"/>
        <end position="372"/>
    </location>
</feature>
<proteinExistence type="predicted"/>
<evidence type="ECO:0000256" key="1">
    <source>
        <dbReference type="SAM" id="MobiDB-lite"/>
    </source>
</evidence>
<protein>
    <submittedName>
        <fullName evidence="2">Uncharacterized protein</fullName>
    </submittedName>
</protein>
<feature type="compositionally biased region" description="Low complexity" evidence="1">
    <location>
        <begin position="315"/>
        <end position="324"/>
    </location>
</feature>
<feature type="region of interest" description="Disordered" evidence="1">
    <location>
        <begin position="1"/>
        <end position="531"/>
    </location>
</feature>
<dbReference type="AlphaFoldDB" id="A0AAE8N3C4"/>
<gene>
    <name evidence="2" type="ORF">DNG_06921</name>
</gene>
<evidence type="ECO:0000313" key="2">
    <source>
        <dbReference type="EMBL" id="SPO04238.1"/>
    </source>
</evidence>
<feature type="compositionally biased region" description="Low complexity" evidence="1">
    <location>
        <begin position="373"/>
        <end position="383"/>
    </location>
</feature>
<feature type="compositionally biased region" description="Polar residues" evidence="1">
    <location>
        <begin position="97"/>
        <end position="107"/>
    </location>
</feature>
<comment type="caution">
    <text evidence="2">The sequence shown here is derived from an EMBL/GenBank/DDBJ whole genome shotgun (WGS) entry which is preliminary data.</text>
</comment>
<dbReference type="PANTHER" id="PTHR42023:SF1">
    <property type="entry name" value="BHLH DOMAIN-CONTAINING PROTEIN"/>
    <property type="match status" value="1"/>
</dbReference>
<feature type="compositionally biased region" description="Polar residues" evidence="1">
    <location>
        <begin position="338"/>
        <end position="352"/>
    </location>
</feature>
<organism evidence="2 3">
    <name type="scientific">Cephalotrichum gorgonifer</name>
    <dbReference type="NCBI Taxonomy" id="2041049"/>
    <lineage>
        <taxon>Eukaryota</taxon>
        <taxon>Fungi</taxon>
        <taxon>Dikarya</taxon>
        <taxon>Ascomycota</taxon>
        <taxon>Pezizomycotina</taxon>
        <taxon>Sordariomycetes</taxon>
        <taxon>Hypocreomycetidae</taxon>
        <taxon>Microascales</taxon>
        <taxon>Microascaceae</taxon>
        <taxon>Cephalotrichum</taxon>
    </lineage>
</organism>